<organism evidence="3">
    <name type="scientific">Ganoderma tsugae</name>
    <name type="common">Hemlock varnish shelf mushroom</name>
    <name type="synonym">Polyporus tsugae</name>
    <dbReference type="NCBI Taxonomy" id="2075311"/>
    <lineage>
        <taxon>Eukaryota</taxon>
        <taxon>Fungi</taxon>
        <taxon>Dikarya</taxon>
        <taxon>Basidiomycota</taxon>
        <taxon>Agaricomycotina</taxon>
        <taxon>Agaricomycetes</taxon>
        <taxon>Polyporales</taxon>
        <taxon>Polyporaceae</taxon>
        <taxon>Polyporus</taxon>
    </lineage>
</organism>
<dbReference type="RefSeq" id="YP_009493053.1">
    <property type="nucleotide sequence ID" value="NC_037936.1"/>
</dbReference>
<dbReference type="PROSITE" id="PS50164">
    <property type="entry name" value="GIY_YIG"/>
    <property type="match status" value="1"/>
</dbReference>
<evidence type="ECO:0000313" key="3">
    <source>
        <dbReference type="EMBL" id="AWJ63848.1"/>
    </source>
</evidence>
<comment type="similarity">
    <text evidence="1">To endonucleases of group I introns of fungi and phage.</text>
</comment>
<accession>A0A2S1WB81</accession>
<dbReference type="CDD" id="cd10445">
    <property type="entry name" value="GIY-YIG_bI1_like"/>
    <property type="match status" value="1"/>
</dbReference>
<dbReference type="SUPFAM" id="SSF82771">
    <property type="entry name" value="GIY-YIG endonuclease"/>
    <property type="match status" value="1"/>
</dbReference>
<dbReference type="GO" id="GO:0004519">
    <property type="term" value="F:endonuclease activity"/>
    <property type="evidence" value="ECO:0007669"/>
    <property type="project" value="UniProtKB-KW"/>
</dbReference>
<keyword evidence="3" id="KW-0255">Endonuclease</keyword>
<feature type="domain" description="GIY-YIG" evidence="2">
    <location>
        <begin position="84"/>
        <end position="169"/>
    </location>
</feature>
<dbReference type="AlphaFoldDB" id="A0A2S1WB81"/>
<dbReference type="InterPro" id="IPR035901">
    <property type="entry name" value="GIY-YIG_endonuc_sf"/>
</dbReference>
<dbReference type="GO" id="GO:0003677">
    <property type="term" value="F:DNA binding"/>
    <property type="evidence" value="ECO:0007669"/>
    <property type="project" value="InterPro"/>
</dbReference>
<dbReference type="InterPro" id="IPR003611">
    <property type="entry name" value="NUMOD3"/>
</dbReference>
<dbReference type="EMBL" id="MH252533">
    <property type="protein sequence ID" value="AWJ63848.1"/>
    <property type="molecule type" value="Genomic_DNA"/>
</dbReference>
<dbReference type="Pfam" id="PF01541">
    <property type="entry name" value="GIY-YIG"/>
    <property type="match status" value="1"/>
</dbReference>
<name>A0A2S1WB81_GANTS</name>
<dbReference type="SUPFAM" id="SSF64496">
    <property type="entry name" value="DNA-binding domain of intron-encoded endonucleases"/>
    <property type="match status" value="1"/>
</dbReference>
<reference evidence="3" key="1">
    <citation type="journal article" date="2019" name="Int. J. Biol. Macromol.">
        <title>The complete mitochondrial genomes of five important medicinal Ganoderma species: Features, evolution, and phylogeny.</title>
        <authorList>
            <person name="Li Q."/>
            <person name="Xiang D."/>
            <person name="Wan Y."/>
            <person name="Wu Q."/>
            <person name="Wu X."/>
            <person name="Ma C."/>
            <person name="Song Y."/>
            <person name="Zhao G."/>
            <person name="Huang W."/>
        </authorList>
    </citation>
    <scope>NUCLEOTIDE SEQUENCE</scope>
</reference>
<sequence>MQILRSGSISPSDVVEREKLDVDLNDIDNDTLENIMNNSPTPKLPEPENNKQKQILNKLNNISAKVIFIGIKYSKTDILLNIKNKAGVYMFFNLINGDMYIGSSIKLDRRFRVHLSCIGSVNLPLYNALNKYGLNNFVFLILQYCEPVEELCLGLEQSYLDRFKPNYNILKLAGSSQGFKHSPETIAKLKKMHTGNLHPRFGTKASDEQKALTSLALKKYYEEHDHHSKGKKGKLSPQFGNGGTKLIMVDEQGTNFTFPSINSARLHFRVRFSTISKNINKSININGVKWSITTSNS</sequence>
<dbReference type="InterPro" id="IPR006350">
    <property type="entry name" value="Intron_endoG1"/>
</dbReference>
<protein>
    <submittedName>
        <fullName evidence="3">GIY-YIG endonuclease</fullName>
    </submittedName>
</protein>
<evidence type="ECO:0000259" key="2">
    <source>
        <dbReference type="PROSITE" id="PS50164"/>
    </source>
</evidence>
<evidence type="ECO:0000256" key="1">
    <source>
        <dbReference type="ARBA" id="ARBA00010045"/>
    </source>
</evidence>
<geneLocation type="mitochondrion" evidence="3"/>
<proteinExistence type="predicted"/>
<dbReference type="GeneID" id="36953188"/>
<dbReference type="SMART" id="SM00465">
    <property type="entry name" value="GIYc"/>
    <property type="match status" value="1"/>
</dbReference>
<keyword evidence="3" id="KW-0540">Nuclease</keyword>
<dbReference type="Pfam" id="PF07460">
    <property type="entry name" value="NUMOD3"/>
    <property type="match status" value="1"/>
</dbReference>
<dbReference type="Gene3D" id="3.40.1440.10">
    <property type="entry name" value="GIY-YIG endonuclease"/>
    <property type="match status" value="1"/>
</dbReference>
<dbReference type="InterPro" id="IPR000305">
    <property type="entry name" value="GIY-YIG_endonuc"/>
</dbReference>
<gene>
    <name evidence="3" type="primary">orf297</name>
</gene>
<keyword evidence="3" id="KW-0378">Hydrolase</keyword>
<dbReference type="NCBIfam" id="TIGR01453">
    <property type="entry name" value="grpIintron_endo"/>
    <property type="match status" value="1"/>
</dbReference>
<keyword evidence="3" id="KW-0496">Mitochondrion</keyword>